<feature type="coiled-coil region" evidence="1">
    <location>
        <begin position="415"/>
        <end position="458"/>
    </location>
</feature>
<accession>A0ABW5NMR2</accession>
<dbReference type="SUPFAM" id="SSF46894">
    <property type="entry name" value="C-terminal effector domain of the bipartite response regulators"/>
    <property type="match status" value="1"/>
</dbReference>
<name>A0ABW5NMR2_9SPHI</name>
<dbReference type="Proteomes" id="UP001597393">
    <property type="component" value="Unassembled WGS sequence"/>
</dbReference>
<dbReference type="InterPro" id="IPR016032">
    <property type="entry name" value="Sig_transdc_resp-reg_C-effctor"/>
</dbReference>
<keyword evidence="2" id="KW-0812">Transmembrane</keyword>
<evidence type="ECO:0000256" key="2">
    <source>
        <dbReference type="SAM" id="Phobius"/>
    </source>
</evidence>
<keyword evidence="2" id="KW-0472">Membrane</keyword>
<reference evidence="4" key="1">
    <citation type="journal article" date="2019" name="Int. J. Syst. Evol. Microbiol.">
        <title>The Global Catalogue of Microorganisms (GCM) 10K type strain sequencing project: providing services to taxonomists for standard genome sequencing and annotation.</title>
        <authorList>
            <consortium name="The Broad Institute Genomics Platform"/>
            <consortium name="The Broad Institute Genome Sequencing Center for Infectious Disease"/>
            <person name="Wu L."/>
            <person name="Ma J."/>
        </authorList>
    </citation>
    <scope>NUCLEOTIDE SEQUENCE [LARGE SCALE GENOMIC DNA]</scope>
    <source>
        <strain evidence="4">KCTC 42248</strain>
    </source>
</reference>
<proteinExistence type="predicted"/>
<sequence>MKKVYSDDGNSVDHRFRALNQLVDWYRVNERYDEANGWVDKQIHLASKENNELEKIKALVQRGTIYKQDFEKLELIIDTISKITKRVKDPLAIAYFEYLQAFRLFHLGDVQQAVQIALNALGSVDRSEDYYIRAKLRYLLYTVYVDWHDGGKCYDYAKQSVWDAEKTGNQNLLSNAYAGLAVAYTYKYDETNKKMYLDSVLHFTQRAIDLYQEFPMQVATYTYAIARVNKASYLFRFFPELTPAIREDIEDNAAEVLRVSRTVKNGQSVVASAYGILSELARRDGDLKSAEDYLLRAYTVILSYEPIYYHTMINVVRGLSELYAEMGNYKKAYEYEQKVAEYSRKLFDENQAETTKRTEALYQFEKKEQELASMSEIANQQNKMKTLYAVLIVILIIGAFFMFRSYQDRLRYSLVREKQLNAEKHEAELKIQLAEEEKNRLKAEQELLSLREQQLQDEVLANQLHLQHKNEVLKSLKEKLSDNSAVNIQQVLREENLFDNDFENVKFRIQELHPHFFKNLTHKSKQRLTTLDLKYCAYLYLGIDTKQIANLLNVEPKSVRMTKYRLKKKFGLEEQERLEDFIKI</sequence>
<evidence type="ECO:0000313" key="3">
    <source>
        <dbReference type="EMBL" id="MFD2599258.1"/>
    </source>
</evidence>
<keyword evidence="4" id="KW-1185">Reference proteome</keyword>
<protein>
    <recommendedName>
        <fullName evidence="5">HTH luxR-type domain-containing protein</fullName>
    </recommendedName>
</protein>
<keyword evidence="1" id="KW-0175">Coiled coil</keyword>
<gene>
    <name evidence="3" type="ORF">ACFSQ3_09860</name>
</gene>
<dbReference type="RefSeq" id="WP_380869384.1">
    <property type="nucleotide sequence ID" value="NZ_JBHUMA010000006.1"/>
</dbReference>
<keyword evidence="2" id="KW-1133">Transmembrane helix</keyword>
<comment type="caution">
    <text evidence="3">The sequence shown here is derived from an EMBL/GenBank/DDBJ whole genome shotgun (WGS) entry which is preliminary data.</text>
</comment>
<feature type="transmembrane region" description="Helical" evidence="2">
    <location>
        <begin position="387"/>
        <end position="406"/>
    </location>
</feature>
<dbReference type="EMBL" id="JBHUMA010000006">
    <property type="protein sequence ID" value="MFD2599258.1"/>
    <property type="molecule type" value="Genomic_DNA"/>
</dbReference>
<dbReference type="Gene3D" id="1.25.40.10">
    <property type="entry name" value="Tetratricopeptide repeat domain"/>
    <property type="match status" value="2"/>
</dbReference>
<evidence type="ECO:0008006" key="5">
    <source>
        <dbReference type="Google" id="ProtNLM"/>
    </source>
</evidence>
<evidence type="ECO:0000256" key="1">
    <source>
        <dbReference type="SAM" id="Coils"/>
    </source>
</evidence>
<evidence type="ECO:0000313" key="4">
    <source>
        <dbReference type="Proteomes" id="UP001597393"/>
    </source>
</evidence>
<dbReference type="InterPro" id="IPR011990">
    <property type="entry name" value="TPR-like_helical_dom_sf"/>
</dbReference>
<organism evidence="3 4">
    <name type="scientific">Sphingobacterium corticis</name>
    <dbReference type="NCBI Taxonomy" id="1812823"/>
    <lineage>
        <taxon>Bacteria</taxon>
        <taxon>Pseudomonadati</taxon>
        <taxon>Bacteroidota</taxon>
        <taxon>Sphingobacteriia</taxon>
        <taxon>Sphingobacteriales</taxon>
        <taxon>Sphingobacteriaceae</taxon>
        <taxon>Sphingobacterium</taxon>
    </lineage>
</organism>